<evidence type="ECO:0000256" key="2">
    <source>
        <dbReference type="ARBA" id="ARBA00022448"/>
    </source>
</evidence>
<dbReference type="AlphaFoldDB" id="A0A6B8RII3"/>
<feature type="transmembrane region" description="Helical" evidence="7">
    <location>
        <begin position="261"/>
        <end position="279"/>
    </location>
</feature>
<dbReference type="SUPFAM" id="SSF161098">
    <property type="entry name" value="MetI-like"/>
    <property type="match status" value="1"/>
</dbReference>
<keyword evidence="3" id="KW-1003">Cell membrane</keyword>
<sequence length="294" mass="33078">MHTLTWGRKIFHTANYLFLIVLSLLCIFPLVHVLSVSLSSSGAVTSGMVKFWPVDFNIKSYQFILNTPDFIHALSITAKRVILGTLVNMVLAVLIAYPLSKESRAFMFRTFYAWYFVFTILFSGGLIPWYMTIRYTGLLDSVWALVLPGAVPVFNVILLLNFFRALPKELEESSFIDGAGYVTVLWKIYIPLSLPALATISLFTVVGHWNAWFDGLILMNTPEHYPLSSYLQSVLFNINMTLVSSSSSLQSLSEVSDQTVKAAQIFLGSLPILMIYPFLQRFFVKGIVLGSVKE</sequence>
<evidence type="ECO:0000256" key="7">
    <source>
        <dbReference type="SAM" id="Phobius"/>
    </source>
</evidence>
<feature type="transmembrane region" description="Helical" evidence="7">
    <location>
        <begin position="111"/>
        <end position="130"/>
    </location>
</feature>
<proteinExistence type="predicted"/>
<feature type="transmembrane region" description="Helical" evidence="7">
    <location>
        <begin position="184"/>
        <end position="209"/>
    </location>
</feature>
<dbReference type="OrthoDB" id="9810086at2"/>
<dbReference type="KEGG" id="ppsc:EHS13_09800"/>
<dbReference type="Gene3D" id="1.10.3720.10">
    <property type="entry name" value="MetI-like"/>
    <property type="match status" value="1"/>
</dbReference>
<keyword evidence="6 7" id="KW-0472">Membrane</keyword>
<protein>
    <submittedName>
        <fullName evidence="9">Carbohydrate ABC transporter permease</fullName>
    </submittedName>
</protein>
<accession>A0A6B8RII3</accession>
<dbReference type="PROSITE" id="PS50928">
    <property type="entry name" value="ABC_TM1"/>
    <property type="match status" value="1"/>
</dbReference>
<evidence type="ECO:0000256" key="1">
    <source>
        <dbReference type="ARBA" id="ARBA00004651"/>
    </source>
</evidence>
<evidence type="ECO:0000313" key="10">
    <source>
        <dbReference type="Proteomes" id="UP000426246"/>
    </source>
</evidence>
<dbReference type="InterPro" id="IPR000515">
    <property type="entry name" value="MetI-like"/>
</dbReference>
<evidence type="ECO:0000256" key="5">
    <source>
        <dbReference type="ARBA" id="ARBA00022989"/>
    </source>
</evidence>
<dbReference type="CDD" id="cd06261">
    <property type="entry name" value="TM_PBP2"/>
    <property type="match status" value="1"/>
</dbReference>
<dbReference type="PANTHER" id="PTHR43744:SF9">
    <property type="entry name" value="POLYGALACTURONAN_RHAMNOGALACTURONAN TRANSPORT SYSTEM PERMEASE PROTEIN YTCP"/>
    <property type="match status" value="1"/>
</dbReference>
<gene>
    <name evidence="9" type="ORF">EHS13_09800</name>
</gene>
<dbReference type="GO" id="GO:0005886">
    <property type="term" value="C:plasma membrane"/>
    <property type="evidence" value="ECO:0007669"/>
    <property type="project" value="UniProtKB-SubCell"/>
</dbReference>
<dbReference type="InterPro" id="IPR035906">
    <property type="entry name" value="MetI-like_sf"/>
</dbReference>
<dbReference type="RefSeq" id="WP_155700174.1">
    <property type="nucleotide sequence ID" value="NZ_CP034235.1"/>
</dbReference>
<dbReference type="GO" id="GO:0055085">
    <property type="term" value="P:transmembrane transport"/>
    <property type="evidence" value="ECO:0007669"/>
    <property type="project" value="InterPro"/>
</dbReference>
<keyword evidence="5 7" id="KW-1133">Transmembrane helix</keyword>
<name>A0A6B8RII3_9BACL</name>
<dbReference type="Proteomes" id="UP000426246">
    <property type="component" value="Chromosome"/>
</dbReference>
<feature type="domain" description="ABC transmembrane type-1" evidence="8">
    <location>
        <begin position="74"/>
        <end position="276"/>
    </location>
</feature>
<keyword evidence="10" id="KW-1185">Reference proteome</keyword>
<comment type="subcellular location">
    <subcellularLocation>
        <location evidence="1">Cell membrane</location>
        <topology evidence="1">Multi-pass membrane protein</topology>
    </subcellularLocation>
</comment>
<evidence type="ECO:0000256" key="6">
    <source>
        <dbReference type="ARBA" id="ARBA00023136"/>
    </source>
</evidence>
<reference evidence="10" key="1">
    <citation type="submission" date="2018-11" db="EMBL/GenBank/DDBJ databases">
        <title>Complete genome sequence of Paenibacillus sp. ML311-T8.</title>
        <authorList>
            <person name="Nam Y.-D."/>
            <person name="Kang J."/>
            <person name="Chung W.-H."/>
            <person name="Park Y.S."/>
        </authorList>
    </citation>
    <scope>NUCLEOTIDE SEQUENCE [LARGE SCALE GENOMIC DNA]</scope>
    <source>
        <strain evidence="10">ML311-T8</strain>
    </source>
</reference>
<feature type="transmembrane region" description="Helical" evidence="7">
    <location>
        <begin position="142"/>
        <end position="163"/>
    </location>
</feature>
<keyword evidence="4 7" id="KW-0812">Transmembrane</keyword>
<feature type="transmembrane region" description="Helical" evidence="7">
    <location>
        <begin position="81"/>
        <end position="99"/>
    </location>
</feature>
<dbReference type="EMBL" id="CP034235">
    <property type="protein sequence ID" value="QGQ95158.1"/>
    <property type="molecule type" value="Genomic_DNA"/>
</dbReference>
<evidence type="ECO:0000256" key="3">
    <source>
        <dbReference type="ARBA" id="ARBA00022475"/>
    </source>
</evidence>
<evidence type="ECO:0000259" key="8">
    <source>
        <dbReference type="PROSITE" id="PS50928"/>
    </source>
</evidence>
<evidence type="ECO:0000313" key="9">
    <source>
        <dbReference type="EMBL" id="QGQ95158.1"/>
    </source>
</evidence>
<keyword evidence="2" id="KW-0813">Transport</keyword>
<organism evidence="9 10">
    <name type="scientific">Paenibacillus psychroresistens</name>
    <dbReference type="NCBI Taxonomy" id="1778678"/>
    <lineage>
        <taxon>Bacteria</taxon>
        <taxon>Bacillati</taxon>
        <taxon>Bacillota</taxon>
        <taxon>Bacilli</taxon>
        <taxon>Bacillales</taxon>
        <taxon>Paenibacillaceae</taxon>
        <taxon>Paenibacillus</taxon>
    </lineage>
</organism>
<evidence type="ECO:0000256" key="4">
    <source>
        <dbReference type="ARBA" id="ARBA00022692"/>
    </source>
</evidence>
<dbReference type="PANTHER" id="PTHR43744">
    <property type="entry name" value="ABC TRANSPORTER PERMEASE PROTEIN MG189-RELATED-RELATED"/>
    <property type="match status" value="1"/>
</dbReference>
<feature type="transmembrane region" description="Helical" evidence="7">
    <location>
        <begin position="16"/>
        <end position="38"/>
    </location>
</feature>